<dbReference type="SMART" id="SM00343">
    <property type="entry name" value="ZnF_C2HC"/>
    <property type="match status" value="1"/>
</dbReference>
<proteinExistence type="predicted"/>
<feature type="domain" description="Integrase catalytic" evidence="4">
    <location>
        <begin position="598"/>
        <end position="730"/>
    </location>
</feature>
<protein>
    <submittedName>
        <fullName evidence="5">Ribonuclease H-like domain-containing protein</fullName>
    </submittedName>
</protein>
<dbReference type="CDD" id="cd09272">
    <property type="entry name" value="RNase_HI_RT_Ty1"/>
    <property type="match status" value="1"/>
</dbReference>
<keyword evidence="2" id="KW-0175">Coiled coil</keyword>
<dbReference type="Pfam" id="PF25597">
    <property type="entry name" value="SH3_retrovirus"/>
    <property type="match status" value="1"/>
</dbReference>
<dbReference type="Pfam" id="PF00098">
    <property type="entry name" value="zf-CCHC"/>
    <property type="match status" value="1"/>
</dbReference>
<evidence type="ECO:0000313" key="5">
    <source>
        <dbReference type="EMBL" id="GJT57436.1"/>
    </source>
</evidence>
<dbReference type="InterPro" id="IPR012337">
    <property type="entry name" value="RNaseH-like_sf"/>
</dbReference>
<reference evidence="5" key="2">
    <citation type="submission" date="2022-01" db="EMBL/GenBank/DDBJ databases">
        <authorList>
            <person name="Yamashiro T."/>
            <person name="Shiraishi A."/>
            <person name="Satake H."/>
            <person name="Nakayama K."/>
        </authorList>
    </citation>
    <scope>NUCLEOTIDE SEQUENCE</scope>
</reference>
<dbReference type="PANTHER" id="PTHR11439">
    <property type="entry name" value="GAG-POL-RELATED RETROTRANSPOSON"/>
    <property type="match status" value="1"/>
</dbReference>
<feature type="domain" description="CCHC-type" evidence="3">
    <location>
        <begin position="154"/>
        <end position="168"/>
    </location>
</feature>
<dbReference type="PANTHER" id="PTHR11439:SF495">
    <property type="entry name" value="REVERSE TRANSCRIPTASE, RNA-DEPENDENT DNA POLYMERASE-RELATED"/>
    <property type="match status" value="1"/>
</dbReference>
<dbReference type="Gene3D" id="4.10.60.10">
    <property type="entry name" value="Zinc finger, CCHC-type"/>
    <property type="match status" value="1"/>
</dbReference>
<evidence type="ECO:0000259" key="4">
    <source>
        <dbReference type="PROSITE" id="PS50994"/>
    </source>
</evidence>
<dbReference type="Gene3D" id="3.30.420.10">
    <property type="entry name" value="Ribonuclease H-like superfamily/Ribonuclease H"/>
    <property type="match status" value="1"/>
</dbReference>
<dbReference type="Proteomes" id="UP001151760">
    <property type="component" value="Unassembled WGS sequence"/>
</dbReference>
<sequence>MESQSKTTQTVSTLKLPILKTGDYDLWSMRIEQYLTHIDYALWEVIMNGDAPAIASASTEGHIPPKTAEQKLASKNELKAKSTLLLAIPDEHLLKFYGIKDANTLWEAIKARSEGLDKTYDRFQKLISQLEIHGRNLNFNGKETVGFDKTKVECYNCHRRGHFARECRVPRNQGNKNGDAPRRIIPLETPANTLVVQDGICGYDWSYQAKEGPTNFSLMAHLSSGSSSSSSLNTELAEALRENDDLKLKLEKFETSSMKLTKLINSQISVNNKSRVGFSSQINENELHDCHLNKSEVFKSTSDSSVNEIEEENNQVNDRFKKVEGYHVVPPPCTWNYMPSRPDLSFAGLDDSIYKTNWESDSDDDCVIRPSFEQNKPSYAKINFVKSDENTRKSVIEQHTYRQAKNLRKSQIATKSGLVPVNAAKQSFPRAAASISTARHVNSTALKQKVNNVTIAGPEVVVSTTEGKRENAIKSSACWIWRPTGKGNPQYALEDQGIFDSGCFRHMTGNKSYLTNYQDIDGGFVAFTGSTKGGKITGKDKIRTRKLDFEDVYFVKELKFNLFSVVQMCDKKNSVLFTETECLVLSPDIKLLDETQVLLKVPRQNNMYSFDLKNVVPSGEGKATQSLLFSWVFFLATKDETSGILKTFITGIENHINHKVKIIRCDNGSEFKNNDMNQLCGMKGIKREFNVARTPQQNRVAERNNRTLIEAAKTMLADSLLPTTFWAEAVNTTCYADEGFLVGYSINSKAFRVFNTRTRKVEENLHINFLENKPNVAVKRIFRYLKRQPKLGLWYPRDSPFDLEAFSDSDYDRASLDRKSTIGGCQFLGKRLISWQCKKQTIVSNSTTKVEYVAAANCCGQVLWIQNQMLDYGFNFMNTKIHIDNESTICIVKNPVFHSKTKHIKIRHHFIRDSYEKKLVQMIKIHTDHNVADLLIKAFDISRKAKRTTEISQSSGPIHLVADETVYKEWEDRMERAATTASSLEAEQDNGNINRTQSMATLNESFPQGTDSGSGPRCQDTILGVQKLKLGLRLHLNSPMIHLS</sequence>
<comment type="caution">
    <text evidence="5">The sequence shown here is derived from an EMBL/GenBank/DDBJ whole genome shotgun (WGS) entry which is preliminary data.</text>
</comment>
<dbReference type="Pfam" id="PF22936">
    <property type="entry name" value="Pol_BBD"/>
    <property type="match status" value="1"/>
</dbReference>
<dbReference type="PROSITE" id="PS50994">
    <property type="entry name" value="INTEGRASE"/>
    <property type="match status" value="1"/>
</dbReference>
<evidence type="ECO:0000256" key="2">
    <source>
        <dbReference type="SAM" id="Coils"/>
    </source>
</evidence>
<keyword evidence="1" id="KW-0479">Metal-binding</keyword>
<accession>A0ABQ5F284</accession>
<dbReference type="InterPro" id="IPR036875">
    <property type="entry name" value="Znf_CCHC_sf"/>
</dbReference>
<keyword evidence="1" id="KW-0863">Zinc-finger</keyword>
<keyword evidence="6" id="KW-1185">Reference proteome</keyword>
<name>A0ABQ5F284_9ASTR</name>
<dbReference type="SUPFAM" id="SSF53098">
    <property type="entry name" value="Ribonuclease H-like"/>
    <property type="match status" value="1"/>
</dbReference>
<dbReference type="EMBL" id="BQNB010016930">
    <property type="protein sequence ID" value="GJT57436.1"/>
    <property type="molecule type" value="Genomic_DNA"/>
</dbReference>
<feature type="coiled-coil region" evidence="2">
    <location>
        <begin position="229"/>
        <end position="256"/>
    </location>
</feature>
<organism evidence="5 6">
    <name type="scientific">Tanacetum coccineum</name>
    <dbReference type="NCBI Taxonomy" id="301880"/>
    <lineage>
        <taxon>Eukaryota</taxon>
        <taxon>Viridiplantae</taxon>
        <taxon>Streptophyta</taxon>
        <taxon>Embryophyta</taxon>
        <taxon>Tracheophyta</taxon>
        <taxon>Spermatophyta</taxon>
        <taxon>Magnoliopsida</taxon>
        <taxon>eudicotyledons</taxon>
        <taxon>Gunneridae</taxon>
        <taxon>Pentapetalae</taxon>
        <taxon>asterids</taxon>
        <taxon>campanulids</taxon>
        <taxon>Asterales</taxon>
        <taxon>Asteraceae</taxon>
        <taxon>Asteroideae</taxon>
        <taxon>Anthemideae</taxon>
        <taxon>Anthemidinae</taxon>
        <taxon>Tanacetum</taxon>
    </lineage>
</organism>
<dbReference type="InterPro" id="IPR001584">
    <property type="entry name" value="Integrase_cat-core"/>
</dbReference>
<evidence type="ECO:0000256" key="1">
    <source>
        <dbReference type="PROSITE-ProRule" id="PRU00047"/>
    </source>
</evidence>
<dbReference type="SUPFAM" id="SSF57756">
    <property type="entry name" value="Retrovirus zinc finger-like domains"/>
    <property type="match status" value="1"/>
</dbReference>
<gene>
    <name evidence="5" type="ORF">Tco_0992490</name>
</gene>
<keyword evidence="1" id="KW-0862">Zinc</keyword>
<reference evidence="5" key="1">
    <citation type="journal article" date="2022" name="Int. J. Mol. Sci.">
        <title>Draft Genome of Tanacetum Coccineum: Genomic Comparison of Closely Related Tanacetum-Family Plants.</title>
        <authorList>
            <person name="Yamashiro T."/>
            <person name="Shiraishi A."/>
            <person name="Nakayama K."/>
            <person name="Satake H."/>
        </authorList>
    </citation>
    <scope>NUCLEOTIDE SEQUENCE</scope>
</reference>
<evidence type="ECO:0000313" key="6">
    <source>
        <dbReference type="Proteomes" id="UP001151760"/>
    </source>
</evidence>
<dbReference type="InterPro" id="IPR057670">
    <property type="entry name" value="SH3_retrovirus"/>
</dbReference>
<dbReference type="PROSITE" id="PS50158">
    <property type="entry name" value="ZF_CCHC"/>
    <property type="match status" value="1"/>
</dbReference>
<evidence type="ECO:0000259" key="3">
    <source>
        <dbReference type="PROSITE" id="PS50158"/>
    </source>
</evidence>
<dbReference type="InterPro" id="IPR001878">
    <property type="entry name" value="Znf_CCHC"/>
</dbReference>
<dbReference type="InterPro" id="IPR054722">
    <property type="entry name" value="PolX-like_BBD"/>
</dbReference>
<dbReference type="InterPro" id="IPR036397">
    <property type="entry name" value="RNaseH_sf"/>
</dbReference>